<comment type="caution">
    <text evidence="1">The sequence shown here is derived from an EMBL/GenBank/DDBJ whole genome shotgun (WGS) entry which is preliminary data.</text>
</comment>
<gene>
    <name evidence="1" type="ORF">Glove_168g170</name>
</gene>
<organism evidence="1 2">
    <name type="scientific">Diversispora epigaea</name>
    <dbReference type="NCBI Taxonomy" id="1348612"/>
    <lineage>
        <taxon>Eukaryota</taxon>
        <taxon>Fungi</taxon>
        <taxon>Fungi incertae sedis</taxon>
        <taxon>Mucoromycota</taxon>
        <taxon>Glomeromycotina</taxon>
        <taxon>Glomeromycetes</taxon>
        <taxon>Diversisporales</taxon>
        <taxon>Diversisporaceae</taxon>
        <taxon>Diversispora</taxon>
    </lineage>
</organism>
<dbReference type="EMBL" id="PQFF01000158">
    <property type="protein sequence ID" value="RHZ77918.1"/>
    <property type="molecule type" value="Genomic_DNA"/>
</dbReference>
<evidence type="ECO:0000313" key="1">
    <source>
        <dbReference type="EMBL" id="RHZ77918.1"/>
    </source>
</evidence>
<keyword evidence="2" id="KW-1185">Reference proteome</keyword>
<accession>A0A397IU98</accession>
<proteinExistence type="predicted"/>
<name>A0A397IU98_9GLOM</name>
<dbReference type="Proteomes" id="UP000266861">
    <property type="component" value="Unassembled WGS sequence"/>
</dbReference>
<dbReference type="OrthoDB" id="10396779at2759"/>
<dbReference type="AlphaFoldDB" id="A0A397IU98"/>
<protein>
    <submittedName>
        <fullName evidence="1">Uncharacterized protein</fullName>
    </submittedName>
</protein>
<reference evidence="1 2" key="1">
    <citation type="submission" date="2018-08" db="EMBL/GenBank/DDBJ databases">
        <title>Genome and evolution of the arbuscular mycorrhizal fungus Diversispora epigaea (formerly Glomus versiforme) and its bacterial endosymbionts.</title>
        <authorList>
            <person name="Sun X."/>
            <person name="Fei Z."/>
            <person name="Harrison M."/>
        </authorList>
    </citation>
    <scope>NUCLEOTIDE SEQUENCE [LARGE SCALE GENOMIC DNA]</scope>
    <source>
        <strain evidence="1 2">IT104</strain>
    </source>
</reference>
<evidence type="ECO:0000313" key="2">
    <source>
        <dbReference type="Proteomes" id="UP000266861"/>
    </source>
</evidence>
<sequence>MSSAKAKRIQIRRQFEQLPKNIQEILHHVNIDGTKLVNECEQNSKEAKERLKLILMEIDYIHLYFNNKSEGKLLKITRDLLRPFRNKFMKALVVFTPKQEEVVGTKRKRIIIKRSGDTGNKRAKYQ</sequence>